<evidence type="ECO:0000313" key="1">
    <source>
        <dbReference type="EMBL" id="RUT06660.1"/>
    </source>
</evidence>
<dbReference type="EMBL" id="RSCL01000006">
    <property type="protein sequence ID" value="RUT06660.1"/>
    <property type="molecule type" value="Genomic_DNA"/>
</dbReference>
<evidence type="ECO:0000313" key="2">
    <source>
        <dbReference type="Proteomes" id="UP000271624"/>
    </source>
</evidence>
<reference evidence="1" key="1">
    <citation type="submission" date="2018-12" db="EMBL/GenBank/DDBJ databases">
        <authorList>
            <person name="Will S."/>
            <person name="Neumann-Schaal M."/>
            <person name="Henke P."/>
        </authorList>
    </citation>
    <scope>NUCLEOTIDE SEQUENCE</scope>
    <source>
        <strain evidence="1">PCC 7102</strain>
    </source>
</reference>
<dbReference type="Proteomes" id="UP000271624">
    <property type="component" value="Unassembled WGS sequence"/>
</dbReference>
<accession>A0A433VKP5</accession>
<name>A0A433VKP5_9CYAN</name>
<dbReference type="AlphaFoldDB" id="A0A433VKP5"/>
<gene>
    <name evidence="1" type="ORF">DSM106972_029170</name>
</gene>
<comment type="caution">
    <text evidence="1">The sequence shown here is derived from an EMBL/GenBank/DDBJ whole genome shotgun (WGS) entry which is preliminary data.</text>
</comment>
<reference evidence="1" key="2">
    <citation type="journal article" date="2019" name="Genome Biol. Evol.">
        <title>Day and night: Metabolic profiles and evolutionary relationships of six axenic non-marine cyanobacteria.</title>
        <authorList>
            <person name="Will S.E."/>
            <person name="Henke P."/>
            <person name="Boedeker C."/>
            <person name="Huang S."/>
            <person name="Brinkmann H."/>
            <person name="Rohde M."/>
            <person name="Jarek M."/>
            <person name="Friedl T."/>
            <person name="Seufert S."/>
            <person name="Schumacher M."/>
            <person name="Overmann J."/>
            <person name="Neumann-Schaal M."/>
            <person name="Petersen J."/>
        </authorList>
    </citation>
    <scope>NUCLEOTIDE SEQUENCE [LARGE SCALE GENOMIC DNA]</scope>
    <source>
        <strain evidence="1">PCC 7102</strain>
    </source>
</reference>
<keyword evidence="2" id="KW-1185">Reference proteome</keyword>
<sequence>MMYSDIETKDRVKIFQKITDYFIGLKVTLFSYSPSFRELYLLIEKNSRYFLIKFAHVTYVKTHREWIFKGLTIEFDSKEEIGSCRTLYKFYVRDNFEVICPLFSVIEIVNGKDVVNS</sequence>
<dbReference type="RefSeq" id="WP_127081444.1">
    <property type="nucleotide sequence ID" value="NZ_RSCL01000006.1"/>
</dbReference>
<organism evidence="1 2">
    <name type="scientific">Dulcicalothrix desertica PCC 7102</name>
    <dbReference type="NCBI Taxonomy" id="232991"/>
    <lineage>
        <taxon>Bacteria</taxon>
        <taxon>Bacillati</taxon>
        <taxon>Cyanobacteriota</taxon>
        <taxon>Cyanophyceae</taxon>
        <taxon>Nostocales</taxon>
        <taxon>Calotrichaceae</taxon>
        <taxon>Dulcicalothrix</taxon>
    </lineage>
</organism>
<proteinExistence type="predicted"/>
<protein>
    <submittedName>
        <fullName evidence="1">Uncharacterized protein</fullName>
    </submittedName>
</protein>
<dbReference type="OrthoDB" id="9932670at2"/>